<proteinExistence type="inferred from homology"/>
<sequence length="370" mass="41592">MGGGGCAGGDCVQRCPCPTASDVTTLVLVGKVGSGKSATANSILGFNAFASEYSYTSVTATCQMGSTMLSLGNAAPRTVQVIDTPGLCNMNLTTQDTRKEIAKCVDMSRDGIHAMLMVFSAASRFTHEDAGTIQSIKMFFGEKIVDHMILVFTHGDQVGERNWRSRMLTDMNAKHLQEIIRVCGGRVLLFDNKSSDEMQQHTQLSELFDAVDSLTARNGGKPFSNQMFAQIQEMNVRKEELCAEEHSAEDKLKSQKEIYDGYIMQIANMVEEKINSTIQSLQEQLREEQKARQEAEEKVTAAMLRSEEETQKLRENLEKAREESEKAREESEKAREESEKAREESEKAREESEKARQFYEKFKWMECTMM</sequence>
<comment type="caution">
    <text evidence="6">The sequence shown here is derived from an EMBL/GenBank/DDBJ whole genome shotgun (WGS) entry which is preliminary data.</text>
</comment>
<organism evidence="6 7">
    <name type="scientific">Sorghum bicolor</name>
    <name type="common">Sorghum</name>
    <name type="synonym">Sorghum vulgare</name>
    <dbReference type="NCBI Taxonomy" id="4558"/>
    <lineage>
        <taxon>Eukaryota</taxon>
        <taxon>Viridiplantae</taxon>
        <taxon>Streptophyta</taxon>
        <taxon>Embryophyta</taxon>
        <taxon>Tracheophyta</taxon>
        <taxon>Spermatophyta</taxon>
        <taxon>Magnoliopsida</taxon>
        <taxon>Liliopsida</taxon>
        <taxon>Poales</taxon>
        <taxon>Poaceae</taxon>
        <taxon>PACMAD clade</taxon>
        <taxon>Panicoideae</taxon>
        <taxon>Andropogonodae</taxon>
        <taxon>Andropogoneae</taxon>
        <taxon>Sorghinae</taxon>
        <taxon>Sorghum</taxon>
    </lineage>
</organism>
<dbReference type="CDD" id="cd06503">
    <property type="entry name" value="ATP-synt_Fo_b"/>
    <property type="match status" value="1"/>
</dbReference>
<feature type="region of interest" description="Disordered" evidence="4">
    <location>
        <begin position="292"/>
        <end position="355"/>
    </location>
</feature>
<protein>
    <recommendedName>
        <fullName evidence="5">AIG1-type G domain-containing protein</fullName>
    </recommendedName>
</protein>
<gene>
    <name evidence="6" type="ORF">BDA96_06G097800</name>
</gene>
<dbReference type="Gene3D" id="3.40.50.300">
    <property type="entry name" value="P-loop containing nucleotide triphosphate hydrolases"/>
    <property type="match status" value="1"/>
</dbReference>
<dbReference type="InterPro" id="IPR006703">
    <property type="entry name" value="G_AIG1"/>
</dbReference>
<evidence type="ECO:0000256" key="2">
    <source>
        <dbReference type="ARBA" id="ARBA00022741"/>
    </source>
</evidence>
<dbReference type="InterPro" id="IPR027417">
    <property type="entry name" value="P-loop_NTPase"/>
</dbReference>
<dbReference type="InterPro" id="IPR027267">
    <property type="entry name" value="AH/BAR_dom_sf"/>
</dbReference>
<dbReference type="FunFam" id="3.40.50.300:FF:000840">
    <property type="entry name" value="Immune-associated nucleotide-binding protein 9"/>
    <property type="match status" value="1"/>
</dbReference>
<evidence type="ECO:0000259" key="5">
    <source>
        <dbReference type="PROSITE" id="PS51720"/>
    </source>
</evidence>
<dbReference type="SUPFAM" id="SSF52540">
    <property type="entry name" value="P-loop containing nucleoside triphosphate hydrolases"/>
    <property type="match status" value="1"/>
</dbReference>
<evidence type="ECO:0000256" key="3">
    <source>
        <dbReference type="ARBA" id="ARBA00023134"/>
    </source>
</evidence>
<name>A0A921QQG9_SORBI</name>
<dbReference type="PANTHER" id="PTHR10903:SF162">
    <property type="entry name" value="AIG1-TYPE G DOMAIN-CONTAINING PROTEIN"/>
    <property type="match status" value="1"/>
</dbReference>
<evidence type="ECO:0000256" key="4">
    <source>
        <dbReference type="SAM" id="MobiDB-lite"/>
    </source>
</evidence>
<dbReference type="GO" id="GO:0005525">
    <property type="term" value="F:GTP binding"/>
    <property type="evidence" value="ECO:0007669"/>
    <property type="project" value="UniProtKB-KW"/>
</dbReference>
<dbReference type="Pfam" id="PF04548">
    <property type="entry name" value="AIG1"/>
    <property type="match status" value="1"/>
</dbReference>
<keyword evidence="3" id="KW-0342">GTP-binding</keyword>
<dbReference type="EMBL" id="CM027685">
    <property type="protein sequence ID" value="KAG0525901.1"/>
    <property type="molecule type" value="Genomic_DNA"/>
</dbReference>
<accession>A0A921QQG9</accession>
<evidence type="ECO:0000313" key="7">
    <source>
        <dbReference type="Proteomes" id="UP000807115"/>
    </source>
</evidence>
<dbReference type="PANTHER" id="PTHR10903">
    <property type="entry name" value="GTPASE, IMAP FAMILY MEMBER-RELATED"/>
    <property type="match status" value="1"/>
</dbReference>
<dbReference type="AlphaFoldDB" id="A0A921QQG9"/>
<dbReference type="Proteomes" id="UP000807115">
    <property type="component" value="Chromosome 6"/>
</dbReference>
<dbReference type="PROSITE" id="PS51720">
    <property type="entry name" value="G_AIG1"/>
    <property type="match status" value="1"/>
</dbReference>
<dbReference type="SUPFAM" id="SSF103657">
    <property type="entry name" value="BAR/IMD domain-like"/>
    <property type="match status" value="1"/>
</dbReference>
<evidence type="ECO:0000313" key="6">
    <source>
        <dbReference type="EMBL" id="KAG0525901.1"/>
    </source>
</evidence>
<dbReference type="InterPro" id="IPR045058">
    <property type="entry name" value="GIMA/IAN/Toc"/>
</dbReference>
<feature type="domain" description="AIG1-type G" evidence="5">
    <location>
        <begin position="21"/>
        <end position="232"/>
    </location>
</feature>
<reference evidence="6" key="2">
    <citation type="submission" date="2020-10" db="EMBL/GenBank/DDBJ databases">
        <authorList>
            <person name="Cooper E.A."/>
            <person name="Brenton Z.W."/>
            <person name="Flinn B.S."/>
            <person name="Jenkins J."/>
            <person name="Shu S."/>
            <person name="Flowers D."/>
            <person name="Luo F."/>
            <person name="Wang Y."/>
            <person name="Xia P."/>
            <person name="Barry K."/>
            <person name="Daum C."/>
            <person name="Lipzen A."/>
            <person name="Yoshinaga Y."/>
            <person name="Schmutz J."/>
            <person name="Saski C."/>
            <person name="Vermerris W."/>
            <person name="Kresovich S."/>
        </authorList>
    </citation>
    <scope>NUCLEOTIDE SEQUENCE</scope>
</reference>
<reference evidence="6" key="1">
    <citation type="journal article" date="2019" name="BMC Genomics">
        <title>A new reference genome for Sorghum bicolor reveals high levels of sequence similarity between sweet and grain genotypes: implications for the genetics of sugar metabolism.</title>
        <authorList>
            <person name="Cooper E.A."/>
            <person name="Brenton Z.W."/>
            <person name="Flinn B.S."/>
            <person name="Jenkins J."/>
            <person name="Shu S."/>
            <person name="Flowers D."/>
            <person name="Luo F."/>
            <person name="Wang Y."/>
            <person name="Xia P."/>
            <person name="Barry K."/>
            <person name="Daum C."/>
            <person name="Lipzen A."/>
            <person name="Yoshinaga Y."/>
            <person name="Schmutz J."/>
            <person name="Saski C."/>
            <person name="Vermerris W."/>
            <person name="Kresovich S."/>
        </authorList>
    </citation>
    <scope>NUCLEOTIDE SEQUENCE</scope>
</reference>
<keyword evidence="2" id="KW-0547">Nucleotide-binding</keyword>
<dbReference type="CDD" id="cd01852">
    <property type="entry name" value="AIG1"/>
    <property type="match status" value="1"/>
</dbReference>
<comment type="similarity">
    <text evidence="1">Belongs to the TRAFAC class TrmE-Era-EngA-EngB-Septin-like GTPase superfamily. AIG1/Toc34/Toc159-like paraseptin GTPase family. IAN subfamily.</text>
</comment>
<evidence type="ECO:0000256" key="1">
    <source>
        <dbReference type="ARBA" id="ARBA00008535"/>
    </source>
</evidence>